<dbReference type="OrthoDB" id="2844905at2"/>
<feature type="signal peptide" evidence="1">
    <location>
        <begin position="1"/>
        <end position="21"/>
    </location>
</feature>
<dbReference type="RefSeq" id="WP_023556909.1">
    <property type="nucleotide sequence ID" value="NZ_KI629785.1"/>
</dbReference>
<sequence>MLIRFIWTAVLCLTLAGPAFAAPPNLARLHVDTTPVKNVRDLVQTCDLIVSGRTDSHFQSAPTGVSLGHGKVHNYVQSFRVQRTWKGSAPQVIKLLTTGIEPLPDARDPLNLTYPGPLSEGEYVLFLKRVHGTNLYRLVGVWQGVYPVQVGRTIALRGVGFAELNGLALDQIGLTLQRLQAPAR</sequence>
<proteinExistence type="predicted"/>
<keyword evidence="1" id="KW-0732">Signal</keyword>
<dbReference type="HOGENOM" id="CLU_126452_0_0_9"/>
<accession>V6MAD3</accession>
<gene>
    <name evidence="2" type="ORF">T458_15135</name>
</gene>
<evidence type="ECO:0000313" key="3">
    <source>
        <dbReference type="Proteomes" id="UP000017973"/>
    </source>
</evidence>
<organism evidence="2 3">
    <name type="scientific">Brevibacillus panacihumi W25</name>
    <dbReference type="NCBI Taxonomy" id="1408254"/>
    <lineage>
        <taxon>Bacteria</taxon>
        <taxon>Bacillati</taxon>
        <taxon>Bacillota</taxon>
        <taxon>Bacilli</taxon>
        <taxon>Bacillales</taxon>
        <taxon>Paenibacillaceae</taxon>
        <taxon>Brevibacillus</taxon>
    </lineage>
</organism>
<evidence type="ECO:0000256" key="1">
    <source>
        <dbReference type="SAM" id="SignalP"/>
    </source>
</evidence>
<reference evidence="2 3" key="1">
    <citation type="journal article" date="2014" name="Genome Announc.">
        <title>Draft Genome Sequence of Brevibacillus panacihumi Strain W25, a Halotolerant Hydrocarbon-Degrading Bacterium.</title>
        <authorList>
            <person name="Wang X."/>
            <person name="Jin D."/>
            <person name="Zhou L."/>
            <person name="Wu L."/>
            <person name="An W."/>
            <person name="Chen Y."/>
            <person name="Zhao L."/>
        </authorList>
    </citation>
    <scope>NUCLEOTIDE SEQUENCE [LARGE SCALE GENOMIC DNA]</scope>
    <source>
        <strain evidence="2 3">W25</strain>
    </source>
</reference>
<dbReference type="EMBL" id="AYJU01000017">
    <property type="protein sequence ID" value="EST52318.1"/>
    <property type="molecule type" value="Genomic_DNA"/>
</dbReference>
<dbReference type="eggNOG" id="ENOG5031071">
    <property type="taxonomic scope" value="Bacteria"/>
</dbReference>
<feature type="chain" id="PRO_5004749724" evidence="1">
    <location>
        <begin position="22"/>
        <end position="184"/>
    </location>
</feature>
<name>V6MAD3_9BACL</name>
<dbReference type="Proteomes" id="UP000017973">
    <property type="component" value="Unassembled WGS sequence"/>
</dbReference>
<dbReference type="PATRIC" id="fig|1408254.3.peg.2957"/>
<comment type="caution">
    <text evidence="2">The sequence shown here is derived from an EMBL/GenBank/DDBJ whole genome shotgun (WGS) entry which is preliminary data.</text>
</comment>
<protein>
    <submittedName>
        <fullName evidence="2">Uncharacterized protein</fullName>
    </submittedName>
</protein>
<keyword evidence="3" id="KW-1185">Reference proteome</keyword>
<dbReference type="AlphaFoldDB" id="V6MAD3"/>
<evidence type="ECO:0000313" key="2">
    <source>
        <dbReference type="EMBL" id="EST52318.1"/>
    </source>
</evidence>